<proteinExistence type="predicted"/>
<dbReference type="AlphaFoldDB" id="K9P935"/>
<name>K9P935_CYAGP</name>
<organism evidence="2 3">
    <name type="scientific">Cyanobium gracile (strain ATCC 27147 / PCC 6307)</name>
    <dbReference type="NCBI Taxonomy" id="292564"/>
    <lineage>
        <taxon>Bacteria</taxon>
        <taxon>Bacillati</taxon>
        <taxon>Cyanobacteriota</taxon>
        <taxon>Cyanophyceae</taxon>
        <taxon>Synechococcales</taxon>
        <taxon>Prochlorococcaceae</taxon>
        <taxon>Cyanobium</taxon>
    </lineage>
</organism>
<dbReference type="Proteomes" id="UP000010388">
    <property type="component" value="Chromosome"/>
</dbReference>
<dbReference type="HOGENOM" id="CLU_3078980_0_0_3"/>
<protein>
    <submittedName>
        <fullName evidence="2">Uncharacterized protein</fullName>
    </submittedName>
</protein>
<sequence>MRPLHLLVAAFTAAVAVAAPARAADCLPGQVEAAPCAVSQPPCPVVELPCEI</sequence>
<dbReference type="RefSeq" id="WP_015109675.1">
    <property type="nucleotide sequence ID" value="NC_019675.1"/>
</dbReference>
<evidence type="ECO:0000313" key="3">
    <source>
        <dbReference type="Proteomes" id="UP000010388"/>
    </source>
</evidence>
<feature type="chain" id="PRO_5003934560" evidence="1">
    <location>
        <begin position="24"/>
        <end position="52"/>
    </location>
</feature>
<evidence type="ECO:0000256" key="1">
    <source>
        <dbReference type="SAM" id="SignalP"/>
    </source>
</evidence>
<dbReference type="STRING" id="292564.Cyagr_2112"/>
<dbReference type="EMBL" id="CP003495">
    <property type="protein sequence ID" value="AFY29231.1"/>
    <property type="molecule type" value="Genomic_DNA"/>
</dbReference>
<feature type="signal peptide" evidence="1">
    <location>
        <begin position="1"/>
        <end position="23"/>
    </location>
</feature>
<accession>K9P935</accession>
<reference evidence="3" key="1">
    <citation type="journal article" date="2013" name="Proc. Natl. Acad. Sci. U.S.A.">
        <title>Improving the coverage of the cyanobacterial phylum using diversity-driven genome sequencing.</title>
        <authorList>
            <person name="Shih P.M."/>
            <person name="Wu D."/>
            <person name="Latifi A."/>
            <person name="Axen S.D."/>
            <person name="Fewer D.P."/>
            <person name="Talla E."/>
            <person name="Calteau A."/>
            <person name="Cai F."/>
            <person name="Tandeau de Marsac N."/>
            <person name="Rippka R."/>
            <person name="Herdman M."/>
            <person name="Sivonen K."/>
            <person name="Coursin T."/>
            <person name="Laurent T."/>
            <person name="Goodwin L."/>
            <person name="Nolan M."/>
            <person name="Davenport K.W."/>
            <person name="Han C.S."/>
            <person name="Rubin E.M."/>
            <person name="Eisen J.A."/>
            <person name="Woyke T."/>
            <person name="Gugger M."/>
            <person name="Kerfeld C.A."/>
        </authorList>
    </citation>
    <scope>NUCLEOTIDE SEQUENCE [LARGE SCALE GENOMIC DNA]</scope>
    <source>
        <strain evidence="3">ATCC 27147 / PCC 6307</strain>
    </source>
</reference>
<keyword evidence="1" id="KW-0732">Signal</keyword>
<evidence type="ECO:0000313" key="2">
    <source>
        <dbReference type="EMBL" id="AFY29231.1"/>
    </source>
</evidence>
<dbReference type="KEGG" id="cgc:Cyagr_2112"/>
<gene>
    <name evidence="2" type="ordered locus">Cyagr_2112</name>
</gene>